<sequence length="75" mass="7822">MRSVTHSSKDRWNELALFLVVTGAGVFALSSLADLLIADQDPTVNGVLVVLPSVLIGLGTARAYRRRRTAGGGGG</sequence>
<reference evidence="2" key="3">
    <citation type="submission" date="2023-08" db="EMBL/GenBank/DDBJ databases">
        <authorList>
            <person name="Sun Q."/>
            <person name="Ohkuma M."/>
        </authorList>
    </citation>
    <scope>NUCLEOTIDE SEQUENCE</scope>
    <source>
        <strain evidence="2">JCM 4205</strain>
    </source>
</reference>
<reference evidence="2 5" key="1">
    <citation type="journal article" date="2014" name="Int. J. Syst. Evol. Microbiol.">
        <title>Complete genome sequence of Corynebacterium casei LMG S-19264T (=DSM 44701T), isolated from a smear-ripened cheese.</title>
        <authorList>
            <consortium name="US DOE Joint Genome Institute (JGI-PGF)"/>
            <person name="Walter F."/>
            <person name="Albersmeier A."/>
            <person name="Kalinowski J."/>
            <person name="Ruckert C."/>
        </authorList>
    </citation>
    <scope>NUCLEOTIDE SEQUENCE [LARGE SCALE GENOMIC DNA]</scope>
    <source>
        <strain evidence="2 5">JCM 4205</strain>
    </source>
</reference>
<evidence type="ECO:0000313" key="4">
    <source>
        <dbReference type="Proteomes" id="UP000326029"/>
    </source>
</evidence>
<evidence type="ECO:0000313" key="5">
    <source>
        <dbReference type="Proteomes" id="UP000642014"/>
    </source>
</evidence>
<keyword evidence="4" id="KW-1185">Reference proteome</keyword>
<keyword evidence="1" id="KW-1133">Transmembrane helix</keyword>
<keyword evidence="1" id="KW-0812">Transmembrane</keyword>
<accession>A0AAV4KQY2</accession>
<gene>
    <name evidence="3" type="ORF">CP977_14330</name>
    <name evidence="2" type="ORF">GCM10010497_46970</name>
</gene>
<protein>
    <recommendedName>
        <fullName evidence="6">DUF3188 domain-containing protein</fullName>
    </recommendedName>
</protein>
<feature type="transmembrane region" description="Helical" evidence="1">
    <location>
        <begin position="12"/>
        <end position="37"/>
    </location>
</feature>
<proteinExistence type="predicted"/>
<name>A0AAV4KQY2_9ACTN</name>
<dbReference type="Proteomes" id="UP000642014">
    <property type="component" value="Unassembled WGS sequence"/>
</dbReference>
<dbReference type="Proteomes" id="UP000326029">
    <property type="component" value="Chromosome"/>
</dbReference>
<evidence type="ECO:0000313" key="2">
    <source>
        <dbReference type="EMBL" id="GGR38588.1"/>
    </source>
</evidence>
<evidence type="ECO:0000313" key="3">
    <source>
        <dbReference type="EMBL" id="QEV33196.1"/>
    </source>
</evidence>
<evidence type="ECO:0008006" key="6">
    <source>
        <dbReference type="Google" id="ProtNLM"/>
    </source>
</evidence>
<reference evidence="3 4" key="2">
    <citation type="submission" date="2017-09" db="EMBL/GenBank/DDBJ databases">
        <authorList>
            <person name="Lee N."/>
            <person name="Cho B.-K."/>
        </authorList>
    </citation>
    <scope>NUCLEOTIDE SEQUENCE [LARGE SCALE GENOMIC DNA]</scope>
    <source>
        <strain evidence="3 4">ATCC 19740</strain>
    </source>
</reference>
<dbReference type="EMBL" id="CP023693">
    <property type="protein sequence ID" value="QEV33196.1"/>
    <property type="molecule type" value="Genomic_DNA"/>
</dbReference>
<feature type="transmembrane region" description="Helical" evidence="1">
    <location>
        <begin position="43"/>
        <end position="61"/>
    </location>
</feature>
<keyword evidence="1" id="KW-0472">Membrane</keyword>
<evidence type="ECO:0000256" key="1">
    <source>
        <dbReference type="SAM" id="Phobius"/>
    </source>
</evidence>
<organism evidence="2 5">
    <name type="scientific">Streptomyces cinereoruber</name>
    <dbReference type="NCBI Taxonomy" id="67260"/>
    <lineage>
        <taxon>Bacteria</taxon>
        <taxon>Bacillati</taxon>
        <taxon>Actinomycetota</taxon>
        <taxon>Actinomycetes</taxon>
        <taxon>Kitasatosporales</taxon>
        <taxon>Streptomycetaceae</taxon>
        <taxon>Streptomyces</taxon>
    </lineage>
</organism>
<dbReference type="AlphaFoldDB" id="A0AAV4KQY2"/>
<dbReference type="EMBL" id="BMSJ01000009">
    <property type="protein sequence ID" value="GGR38588.1"/>
    <property type="molecule type" value="Genomic_DNA"/>
</dbReference>